<organism evidence="2 3">
    <name type="scientific">Rhizopus delemar</name>
    <dbReference type="NCBI Taxonomy" id="936053"/>
    <lineage>
        <taxon>Eukaryota</taxon>
        <taxon>Fungi</taxon>
        <taxon>Fungi incertae sedis</taxon>
        <taxon>Mucoromycota</taxon>
        <taxon>Mucoromycotina</taxon>
        <taxon>Mucoromycetes</taxon>
        <taxon>Mucorales</taxon>
        <taxon>Mucorineae</taxon>
        <taxon>Rhizopodaceae</taxon>
        <taxon>Rhizopus</taxon>
    </lineage>
</organism>
<dbReference type="AlphaFoldDB" id="A0A9P6Y4W4"/>
<evidence type="ECO:0000313" key="2">
    <source>
        <dbReference type="EMBL" id="KAG1538776.1"/>
    </source>
</evidence>
<accession>A0A9P6Y4W4</accession>
<name>A0A9P6Y4W4_9FUNG</name>
<feature type="compositionally biased region" description="Low complexity" evidence="1">
    <location>
        <begin position="53"/>
        <end position="62"/>
    </location>
</feature>
<dbReference type="EMBL" id="JAANIU010007163">
    <property type="protein sequence ID" value="KAG1538776.1"/>
    <property type="molecule type" value="Genomic_DNA"/>
</dbReference>
<dbReference type="Proteomes" id="UP000740926">
    <property type="component" value="Unassembled WGS sequence"/>
</dbReference>
<proteinExistence type="predicted"/>
<evidence type="ECO:0000313" key="3">
    <source>
        <dbReference type="Proteomes" id="UP000740926"/>
    </source>
</evidence>
<feature type="compositionally biased region" description="Basic residues" evidence="1">
    <location>
        <begin position="188"/>
        <end position="203"/>
    </location>
</feature>
<keyword evidence="3" id="KW-1185">Reference proteome</keyword>
<feature type="region of interest" description="Disordered" evidence="1">
    <location>
        <begin position="161"/>
        <end position="203"/>
    </location>
</feature>
<comment type="caution">
    <text evidence="2">The sequence shown here is derived from an EMBL/GenBank/DDBJ whole genome shotgun (WGS) entry which is preliminary data.</text>
</comment>
<feature type="region of interest" description="Disordered" evidence="1">
    <location>
        <begin position="85"/>
        <end position="122"/>
    </location>
</feature>
<reference evidence="2 3" key="1">
    <citation type="journal article" date="2020" name="Microb. Genom.">
        <title>Genetic diversity of clinical and environmental Mucorales isolates obtained from an investigation of mucormycosis cases among solid organ transplant recipients.</title>
        <authorList>
            <person name="Nguyen M.H."/>
            <person name="Kaul D."/>
            <person name="Muto C."/>
            <person name="Cheng S.J."/>
            <person name="Richter R.A."/>
            <person name="Bruno V.M."/>
            <person name="Liu G."/>
            <person name="Beyhan S."/>
            <person name="Sundermann A.J."/>
            <person name="Mounaud S."/>
            <person name="Pasculle A.W."/>
            <person name="Nierman W.C."/>
            <person name="Driscoll E."/>
            <person name="Cumbie R."/>
            <person name="Clancy C.J."/>
            <person name="Dupont C.L."/>
        </authorList>
    </citation>
    <scope>NUCLEOTIDE SEQUENCE [LARGE SCALE GENOMIC DNA]</scope>
    <source>
        <strain evidence="2 3">GL24</strain>
    </source>
</reference>
<sequence length="203" mass="21137">MVAGVLAGSFAAVAGSSALSSSSPAVSASSVIDGASCACTGAQASGRARHSSRASVDAAGSSRSRRRRRAISTSQASICVRRFKYRPKPAPTKNGPTSTEASQHARLKPSRAHAGVSRPIMSQAARHDSDIRSSGMNMNTAPIAPDTSTASNARQVTVSTVAAPAAPAATARRRGPRWPGALPSSRFTGRHRLRRTLKRRQPR</sequence>
<protein>
    <submittedName>
        <fullName evidence="2">Uncharacterized protein</fullName>
    </submittedName>
</protein>
<evidence type="ECO:0000256" key="1">
    <source>
        <dbReference type="SAM" id="MobiDB-lite"/>
    </source>
</evidence>
<feature type="region of interest" description="Disordered" evidence="1">
    <location>
        <begin position="43"/>
        <end position="73"/>
    </location>
</feature>
<gene>
    <name evidence="2" type="ORF">G6F50_014614</name>
</gene>